<dbReference type="RefSeq" id="WP_185129348.1">
    <property type="nucleotide sequence ID" value="NZ_JACJVO010000013.1"/>
</dbReference>
<proteinExistence type="predicted"/>
<name>A0A7X0VX90_9BACL</name>
<keyword evidence="2" id="KW-1185">Reference proteome</keyword>
<evidence type="ECO:0000313" key="1">
    <source>
        <dbReference type="EMBL" id="MBB6731678.1"/>
    </source>
</evidence>
<dbReference type="EMBL" id="JACJVO010000013">
    <property type="protein sequence ID" value="MBB6731678.1"/>
    <property type="molecule type" value="Genomic_DNA"/>
</dbReference>
<organism evidence="1 2">
    <name type="scientific">Cohnella zeiphila</name>
    <dbReference type="NCBI Taxonomy" id="2761120"/>
    <lineage>
        <taxon>Bacteria</taxon>
        <taxon>Bacillati</taxon>
        <taxon>Bacillota</taxon>
        <taxon>Bacilli</taxon>
        <taxon>Bacillales</taxon>
        <taxon>Paenibacillaceae</taxon>
        <taxon>Cohnella</taxon>
    </lineage>
</organism>
<evidence type="ECO:0000313" key="2">
    <source>
        <dbReference type="Proteomes" id="UP000564644"/>
    </source>
</evidence>
<comment type="caution">
    <text evidence="1">The sequence shown here is derived from an EMBL/GenBank/DDBJ whole genome shotgun (WGS) entry which is preliminary data.</text>
</comment>
<protein>
    <submittedName>
        <fullName evidence="1">Uncharacterized protein</fullName>
    </submittedName>
</protein>
<reference evidence="1 2" key="1">
    <citation type="submission" date="2020-08" db="EMBL/GenBank/DDBJ databases">
        <title>Cohnella phylogeny.</title>
        <authorList>
            <person name="Dunlap C."/>
        </authorList>
    </citation>
    <scope>NUCLEOTIDE SEQUENCE [LARGE SCALE GENOMIC DNA]</scope>
    <source>
        <strain evidence="1 2">CBP 2801</strain>
    </source>
</reference>
<sequence length="572" mass="65758">MRDEDTTVRVDQWGGIDGLGRRLPSWEEAGPLRPGRYVGLFYFLWLGQHGTDGPYDNTEILSRWPEAARDADHPAWGPLRSFHFWGEPLYGYYLNDDEWVLRRHVQLLTAAGVDFLVFDTTNNSIYKNVYDKLFRIMDEIAGQGFKVPQFVFYTNTDTGLRVAEIYRDIYKPARYSRLWFHWKGKPLIIGDPDECGEEERAFFTFRLNQWPNEPAKTNGFPWIEFQRPQRVFYDDEGAKETISVSVAQHPSVAMSDTPFYGYGDNWGRGYHAGAAEGAADGEEAINRGANLAEQWEFALAEDPQIVFVTGWNEWIAMRFKGPKERPVLFVDQATLNFSRDIEPMKGGYGDNYYMQLIGYIRRFKGVSAPEAAGFRLEKPVAIGPDFGIWEQAGCEYRDFAGDTQRRHHPGYGELRYLNATGRNEILTLKAAHTDDEVLFYARTREPLSPHTDRHWMMLLLRVEGRSEEGWEGYPFIVNRTVRSDSVSLLERSVGGWNWTSAGEVRYAAKGNELQLSVPRALLGIPKSRQELRLGFKWADHMQSEGDPMDFYQYGDTAPEGRLYYTYTISAEA</sequence>
<dbReference type="AlphaFoldDB" id="A0A7X0VX90"/>
<gene>
    <name evidence="1" type="ORF">H7C18_12220</name>
</gene>
<accession>A0A7X0VX90</accession>
<dbReference type="Proteomes" id="UP000564644">
    <property type="component" value="Unassembled WGS sequence"/>
</dbReference>
<dbReference type="Gene3D" id="3.20.20.80">
    <property type="entry name" value="Glycosidases"/>
    <property type="match status" value="1"/>
</dbReference>